<name>A0AAV4RRB7_9ARAC</name>
<gene>
    <name evidence="1" type="ORF">CDAR_614931</name>
</gene>
<dbReference type="Proteomes" id="UP001054837">
    <property type="component" value="Unassembled WGS sequence"/>
</dbReference>
<evidence type="ECO:0000313" key="1">
    <source>
        <dbReference type="EMBL" id="GIY23214.1"/>
    </source>
</evidence>
<protein>
    <submittedName>
        <fullName evidence="1">Uncharacterized protein</fullName>
    </submittedName>
</protein>
<proteinExistence type="predicted"/>
<evidence type="ECO:0000313" key="2">
    <source>
        <dbReference type="Proteomes" id="UP001054837"/>
    </source>
</evidence>
<reference evidence="1 2" key="1">
    <citation type="submission" date="2021-06" db="EMBL/GenBank/DDBJ databases">
        <title>Caerostris darwini draft genome.</title>
        <authorList>
            <person name="Kono N."/>
            <person name="Arakawa K."/>
        </authorList>
    </citation>
    <scope>NUCLEOTIDE SEQUENCE [LARGE SCALE GENOMIC DNA]</scope>
</reference>
<organism evidence="1 2">
    <name type="scientific">Caerostris darwini</name>
    <dbReference type="NCBI Taxonomy" id="1538125"/>
    <lineage>
        <taxon>Eukaryota</taxon>
        <taxon>Metazoa</taxon>
        <taxon>Ecdysozoa</taxon>
        <taxon>Arthropoda</taxon>
        <taxon>Chelicerata</taxon>
        <taxon>Arachnida</taxon>
        <taxon>Araneae</taxon>
        <taxon>Araneomorphae</taxon>
        <taxon>Entelegynae</taxon>
        <taxon>Araneoidea</taxon>
        <taxon>Araneidae</taxon>
        <taxon>Caerostris</taxon>
    </lineage>
</organism>
<dbReference type="AlphaFoldDB" id="A0AAV4RRB7"/>
<comment type="caution">
    <text evidence="1">The sequence shown here is derived from an EMBL/GenBank/DDBJ whole genome shotgun (WGS) entry which is preliminary data.</text>
</comment>
<accession>A0AAV4RRB7</accession>
<dbReference type="EMBL" id="BPLQ01006519">
    <property type="protein sequence ID" value="GIY23214.1"/>
    <property type="molecule type" value="Genomic_DNA"/>
</dbReference>
<keyword evidence="2" id="KW-1185">Reference proteome</keyword>
<sequence>MGMLLPINYLAALGLVYIRKSIENRGPSLSPVGARLHVNPELIRAKFNVHKVDILFHFYIHVVGSFPIVTDHLLTSIGEAQTKILPPRTRTLQLLDLTRPLPEGKIAHSKTDLL</sequence>